<protein>
    <submittedName>
        <fullName evidence="10">Trk-type K+ transporter membrane component</fullName>
    </submittedName>
</protein>
<dbReference type="EMBL" id="NRSJ01000019">
    <property type="protein sequence ID" value="MBK1705176.1"/>
    <property type="molecule type" value="Genomic_DNA"/>
</dbReference>
<feature type="transmembrane region" description="Helical" evidence="9">
    <location>
        <begin position="403"/>
        <end position="423"/>
    </location>
</feature>
<reference evidence="10" key="2">
    <citation type="journal article" date="2020" name="Microorganisms">
        <title>Osmotic Adaptation and Compatible Solute Biosynthesis of Phototrophic Bacteria as Revealed from Genome Analyses.</title>
        <authorList>
            <person name="Imhoff J.F."/>
            <person name="Rahn T."/>
            <person name="Kunzel S."/>
            <person name="Keller A."/>
            <person name="Neulinger S.C."/>
        </authorList>
    </citation>
    <scope>NUCLEOTIDE SEQUENCE</scope>
    <source>
        <strain evidence="10">DSM 11080</strain>
    </source>
</reference>
<keyword evidence="4" id="KW-1003">Cell membrane</keyword>
<accession>A0AAJ0U4K9</accession>
<feature type="transmembrane region" description="Helical" evidence="9">
    <location>
        <begin position="145"/>
        <end position="163"/>
    </location>
</feature>
<name>A0AAJ0U4K9_9GAMM</name>
<keyword evidence="7" id="KW-0406">Ion transport</keyword>
<comment type="subcellular location">
    <subcellularLocation>
        <location evidence="1">Cell membrane</location>
        <topology evidence="1">Multi-pass membrane protein</topology>
    </subcellularLocation>
</comment>
<keyword evidence="11" id="KW-1185">Reference proteome</keyword>
<keyword evidence="6 9" id="KW-1133">Transmembrane helix</keyword>
<evidence type="ECO:0000313" key="11">
    <source>
        <dbReference type="Proteomes" id="UP001296776"/>
    </source>
</evidence>
<evidence type="ECO:0000256" key="1">
    <source>
        <dbReference type="ARBA" id="ARBA00004651"/>
    </source>
</evidence>
<feature type="transmembrane region" description="Helical" evidence="9">
    <location>
        <begin position="79"/>
        <end position="101"/>
    </location>
</feature>
<evidence type="ECO:0000256" key="7">
    <source>
        <dbReference type="ARBA" id="ARBA00023065"/>
    </source>
</evidence>
<keyword evidence="5 9" id="KW-0812">Transmembrane</keyword>
<feature type="transmembrane region" description="Helical" evidence="9">
    <location>
        <begin position="235"/>
        <end position="259"/>
    </location>
</feature>
<dbReference type="AlphaFoldDB" id="A0AAJ0U4K9"/>
<sequence>MTERAASTLIHAARLRVVLGTLGRLLVVLAALSVPPALAALVSGSGELALRLTATAGALLLVGWPVSRLRPLRGGERDIQWNEALAVTGLAFVIAALVMVWPLTAAGLGGIDALLEATSGITTTGLTVLRGLDQSDPAVLFLRAWMQWYGGLGIAVLTVALIMRHHASARRLLETTGEQLTDAGARAHARRVFAVYCALTLVAIAAVWGTGLGPFEALLYALPAVATGGFAPSDQSLAGLSGATVTAISLTTVAAAISLPLYARLPHRGLRSLKHEPELFALVGAILITALLLAAESWLTGAQPWPQALAQGLALGASAQTDTGFSTLDVAELPAASQVVLMISMSIGGCTGSTAGGIKLIRLLIIIRLIQLALRRTAIAERAVLQAQVGGGRIEPPMVASTLQLLALWMLVLLISWLIFLAYGQAPLASLFEVVSATANAGLSAGLTSTELPAALKLVLCADMLFGRVEVLALLVVLYPPTWLARRRKV</sequence>
<proteinExistence type="inferred from homology"/>
<organism evidence="10 11">
    <name type="scientific">Halochromatium glycolicum</name>
    <dbReference type="NCBI Taxonomy" id="85075"/>
    <lineage>
        <taxon>Bacteria</taxon>
        <taxon>Pseudomonadati</taxon>
        <taxon>Pseudomonadota</taxon>
        <taxon>Gammaproteobacteria</taxon>
        <taxon>Chromatiales</taxon>
        <taxon>Chromatiaceae</taxon>
        <taxon>Halochromatium</taxon>
    </lineage>
</organism>
<dbReference type="RefSeq" id="WP_200346390.1">
    <property type="nucleotide sequence ID" value="NZ_NRSJ01000019.1"/>
</dbReference>
<comment type="caution">
    <text evidence="10">The sequence shown here is derived from an EMBL/GenBank/DDBJ whole genome shotgun (WGS) entry which is preliminary data.</text>
</comment>
<dbReference type="GO" id="GO:0008324">
    <property type="term" value="F:monoatomic cation transmembrane transporter activity"/>
    <property type="evidence" value="ECO:0007669"/>
    <property type="project" value="InterPro"/>
</dbReference>
<dbReference type="GO" id="GO:0005886">
    <property type="term" value="C:plasma membrane"/>
    <property type="evidence" value="ECO:0007669"/>
    <property type="project" value="UniProtKB-SubCell"/>
</dbReference>
<dbReference type="PANTHER" id="PTHR32024:SF2">
    <property type="entry name" value="TRK SYSTEM POTASSIUM UPTAKE PROTEIN TRKG-RELATED"/>
    <property type="match status" value="1"/>
</dbReference>
<evidence type="ECO:0000313" key="10">
    <source>
        <dbReference type="EMBL" id="MBK1705176.1"/>
    </source>
</evidence>
<keyword evidence="3" id="KW-0813">Transport</keyword>
<dbReference type="GO" id="GO:0030001">
    <property type="term" value="P:metal ion transport"/>
    <property type="evidence" value="ECO:0007669"/>
    <property type="project" value="UniProtKB-ARBA"/>
</dbReference>
<feature type="transmembrane region" description="Helical" evidence="9">
    <location>
        <begin position="339"/>
        <end position="365"/>
    </location>
</feature>
<dbReference type="InterPro" id="IPR003445">
    <property type="entry name" value="Cat_transpt"/>
</dbReference>
<dbReference type="PANTHER" id="PTHR32024">
    <property type="entry name" value="TRK SYSTEM POTASSIUM UPTAKE PROTEIN TRKG-RELATED"/>
    <property type="match status" value="1"/>
</dbReference>
<evidence type="ECO:0000256" key="4">
    <source>
        <dbReference type="ARBA" id="ARBA00022475"/>
    </source>
</evidence>
<gene>
    <name evidence="10" type="ORF">CKO40_11650</name>
</gene>
<keyword evidence="8 9" id="KW-0472">Membrane</keyword>
<feature type="transmembrane region" description="Helical" evidence="9">
    <location>
        <begin position="279"/>
        <end position="299"/>
    </location>
</feature>
<evidence type="ECO:0000256" key="6">
    <source>
        <dbReference type="ARBA" id="ARBA00022989"/>
    </source>
</evidence>
<feature type="transmembrane region" description="Helical" evidence="9">
    <location>
        <begin position="454"/>
        <end position="479"/>
    </location>
</feature>
<evidence type="ECO:0000256" key="5">
    <source>
        <dbReference type="ARBA" id="ARBA00022692"/>
    </source>
</evidence>
<feature type="transmembrane region" description="Helical" evidence="9">
    <location>
        <begin position="193"/>
        <end position="215"/>
    </location>
</feature>
<reference evidence="10" key="1">
    <citation type="submission" date="2017-08" db="EMBL/GenBank/DDBJ databases">
        <authorList>
            <person name="Imhoff J.F."/>
            <person name="Rahn T."/>
            <person name="Kuenzel S."/>
            <person name="Neulinger S.C."/>
        </authorList>
    </citation>
    <scope>NUCLEOTIDE SEQUENCE</scope>
    <source>
        <strain evidence="10">DSM 11080</strain>
    </source>
</reference>
<dbReference type="Proteomes" id="UP001296776">
    <property type="component" value="Unassembled WGS sequence"/>
</dbReference>
<comment type="similarity">
    <text evidence="2">Belongs to the TrkH potassium transport family.</text>
</comment>
<evidence type="ECO:0000256" key="8">
    <source>
        <dbReference type="ARBA" id="ARBA00023136"/>
    </source>
</evidence>
<dbReference type="Pfam" id="PF02386">
    <property type="entry name" value="TrkH"/>
    <property type="match status" value="1"/>
</dbReference>
<evidence type="ECO:0000256" key="3">
    <source>
        <dbReference type="ARBA" id="ARBA00022448"/>
    </source>
</evidence>
<feature type="transmembrane region" description="Helical" evidence="9">
    <location>
        <begin position="49"/>
        <end position="67"/>
    </location>
</feature>
<evidence type="ECO:0000256" key="9">
    <source>
        <dbReference type="SAM" id="Phobius"/>
    </source>
</evidence>
<evidence type="ECO:0000256" key="2">
    <source>
        <dbReference type="ARBA" id="ARBA00009137"/>
    </source>
</evidence>